<proteinExistence type="inferred from homology"/>
<dbReference type="AlphaFoldDB" id="A0A1G7CWP4"/>
<dbReference type="PANTHER" id="PTHR30041">
    <property type="entry name" value="ARSENATE REDUCTASE"/>
    <property type="match status" value="1"/>
</dbReference>
<dbReference type="PANTHER" id="PTHR30041:SF4">
    <property type="entry name" value="ARSENATE REDUCTASE"/>
    <property type="match status" value="1"/>
</dbReference>
<dbReference type="InterPro" id="IPR036249">
    <property type="entry name" value="Thioredoxin-like_sf"/>
</dbReference>
<organism evidence="3 4">
    <name type="scientific">Pricia antarctica</name>
    <dbReference type="NCBI Taxonomy" id="641691"/>
    <lineage>
        <taxon>Bacteria</taxon>
        <taxon>Pseudomonadati</taxon>
        <taxon>Bacteroidota</taxon>
        <taxon>Flavobacteriia</taxon>
        <taxon>Flavobacteriales</taxon>
        <taxon>Flavobacteriaceae</taxon>
        <taxon>Pricia</taxon>
    </lineage>
</organism>
<evidence type="ECO:0000313" key="3">
    <source>
        <dbReference type="EMBL" id="SDE43076.1"/>
    </source>
</evidence>
<reference evidence="3 4" key="1">
    <citation type="submission" date="2016-10" db="EMBL/GenBank/DDBJ databases">
        <authorList>
            <person name="de Groot N.N."/>
        </authorList>
    </citation>
    <scope>NUCLEOTIDE SEQUENCE [LARGE SCALE GENOMIC DNA]</scope>
    <source>
        <strain evidence="3 4">DSM 23421</strain>
    </source>
</reference>
<keyword evidence="4" id="KW-1185">Reference proteome</keyword>
<dbReference type="SUPFAM" id="SSF52833">
    <property type="entry name" value="Thioredoxin-like"/>
    <property type="match status" value="1"/>
</dbReference>
<accession>A0A1G7CWP4</accession>
<dbReference type="PROSITE" id="PS51353">
    <property type="entry name" value="ARSC"/>
    <property type="match status" value="1"/>
</dbReference>
<name>A0A1G7CWP4_9FLAO</name>
<dbReference type="STRING" id="641691.SAMN05421636_10541"/>
<evidence type="ECO:0000256" key="2">
    <source>
        <dbReference type="PROSITE-ProRule" id="PRU01282"/>
    </source>
</evidence>
<sequence>MNPLVLKPEPIVQLVIGMASTCLETILCTNIMGEIATSNREVILFYNPNSNIAKKTLAYAKAEGFPIRDVDIFKTPFTGTQLEEIASSLQIPISELANQDHPDFKAHFGHPVLLDDDWIKILRKNPQLIKEPIAMRGSKTILVKTPSDIIKL</sequence>
<dbReference type="Gene3D" id="3.40.30.10">
    <property type="entry name" value="Glutaredoxin"/>
    <property type="match status" value="1"/>
</dbReference>
<evidence type="ECO:0000256" key="1">
    <source>
        <dbReference type="ARBA" id="ARBA00007198"/>
    </source>
</evidence>
<gene>
    <name evidence="3" type="ORF">SAMN05421636_10541</name>
</gene>
<dbReference type="Proteomes" id="UP000199109">
    <property type="component" value="Unassembled WGS sequence"/>
</dbReference>
<protein>
    <submittedName>
        <fullName evidence="3">Arsenate reductase</fullName>
    </submittedName>
</protein>
<comment type="similarity">
    <text evidence="1 2">Belongs to the ArsC family.</text>
</comment>
<dbReference type="EMBL" id="FNAO01000005">
    <property type="protein sequence ID" value="SDE43076.1"/>
    <property type="molecule type" value="Genomic_DNA"/>
</dbReference>
<evidence type="ECO:0000313" key="4">
    <source>
        <dbReference type="Proteomes" id="UP000199109"/>
    </source>
</evidence>
<dbReference type="InterPro" id="IPR006660">
    <property type="entry name" value="Arsenate_reductase-like"/>
</dbReference>